<dbReference type="InterPro" id="IPR011009">
    <property type="entry name" value="Kinase-like_dom_sf"/>
</dbReference>
<dbReference type="InterPro" id="IPR008271">
    <property type="entry name" value="Ser/Thr_kinase_AS"/>
</dbReference>
<feature type="binding site" evidence="4">
    <location>
        <position position="660"/>
    </location>
    <ligand>
        <name>ATP</name>
        <dbReference type="ChEBI" id="CHEBI:30616"/>
    </ligand>
</feature>
<proteinExistence type="predicted"/>
<dbReference type="GO" id="GO:0005524">
    <property type="term" value="F:ATP binding"/>
    <property type="evidence" value="ECO:0007669"/>
    <property type="project" value="UniProtKB-UniRule"/>
</dbReference>
<name>A0AAU9J616_9CILI</name>
<dbReference type="SUPFAM" id="SSF56112">
    <property type="entry name" value="Protein kinase-like (PK-like)"/>
    <property type="match status" value="2"/>
</dbReference>
<feature type="domain" description="Protein kinase" evidence="6">
    <location>
        <begin position="1"/>
        <end position="260"/>
    </location>
</feature>
<sequence>METQLNIQGRTISLVKQISPEEYKAQDKNSGFFYLLKHIKNPTPQRIKQIKKEIRLLRELNPHPNIITLHSASSSEGSYFLMYEYCANGTLQTNRVQDPLKALYQIALGIKHMHQHDPPIVHRNLSPTSIQCQGDVYKISGLEYATEQSPKLIPLDMPFSNTDLLQISTDKWLAPECNGENNHSADTKTDIWGLGMIFYFILFENTPFDNNQEKNTFQLKLPKEVPQKVKDLLKMMLHPNPIVRADILSVLEKLDEQQNLMENQSCFVSCFPRISPFSRLKSGKSTYGLVQKACPNNSLPLKEIFIKKLVAKVWAKPQKISKFYTEMLRLQNLHNPQVRLKACLLLFLYLIEGPLYVFQATPGVVEVLHYIESFCSVRPGHPLLSEFFRRVTNAFSAAIKQKYYLTRANITNFNGRFVINKENFQFNDALLVEDLLNYWSSLLKIHEMITVKSHLEAICKSIRLTLIDEQKRLLEIISCCAEKLRELDTVLPDYLKTYHQAKTLFEVDNIEIPINKIEIPIPEILIEDSIQDPKIHQIKTVLSQPDLQMSENDSDSSSSSSSEEDEIEDCPGLGFTAVNLQEIHTHYSTAKDNHMTTSNECDLIDLSDANVEKFTQRLSEQFSSWQIDIKDVRQMRQIGNGSSSEVWLGLYQKTFVAIKKLKKIEKQSLKEFGREVNLLIKLRHPNLVLFMGAYIGEPLSVITEYCQGGDLFHLLHKRKDIFISWEQKLKMLKDVAVGMNFLHANNFIHRDLKSLNLFLSAQVHRPTDSILVKVGDFGLSKECRAEGLMTGKLGTCHWMAPEVLSQSDYSYKADVYSYAIVMYEVITREVPYSGLTHNDIKEKVLNQHARPDMEHIPPSCPKELKRLMSLCWRTDPNKRPSFAGIVDMLGYVEVPKS</sequence>
<dbReference type="InterPro" id="IPR017441">
    <property type="entry name" value="Protein_kinase_ATP_BS"/>
</dbReference>
<comment type="caution">
    <text evidence="7">The sequence shown here is derived from an EMBL/GenBank/DDBJ whole genome shotgun (WGS) entry which is preliminary data.</text>
</comment>
<evidence type="ECO:0000256" key="1">
    <source>
        <dbReference type="ARBA" id="ARBA00022527"/>
    </source>
</evidence>
<reference evidence="7" key="1">
    <citation type="submission" date="2021-09" db="EMBL/GenBank/DDBJ databases">
        <authorList>
            <consortium name="AG Swart"/>
            <person name="Singh M."/>
            <person name="Singh A."/>
            <person name="Seah K."/>
            <person name="Emmerich C."/>
        </authorList>
    </citation>
    <scope>NUCLEOTIDE SEQUENCE</scope>
    <source>
        <strain evidence="7">ATCC30299</strain>
    </source>
</reference>
<dbReference type="AlphaFoldDB" id="A0AAU9J616"/>
<dbReference type="PRINTS" id="PR00109">
    <property type="entry name" value="TYRKINASE"/>
</dbReference>
<dbReference type="SMART" id="SM00220">
    <property type="entry name" value="S_TKc"/>
    <property type="match status" value="2"/>
</dbReference>
<keyword evidence="1" id="KW-0723">Serine/threonine-protein kinase</keyword>
<dbReference type="Proteomes" id="UP001162131">
    <property type="component" value="Unassembled WGS sequence"/>
</dbReference>
<dbReference type="Gene3D" id="1.10.510.10">
    <property type="entry name" value="Transferase(Phosphotransferase) domain 1"/>
    <property type="match status" value="2"/>
</dbReference>
<dbReference type="Pfam" id="PF07714">
    <property type="entry name" value="PK_Tyr_Ser-Thr"/>
    <property type="match status" value="1"/>
</dbReference>
<keyword evidence="1" id="KW-0418">Kinase</keyword>
<dbReference type="EMBL" id="CAJZBQ010000027">
    <property type="protein sequence ID" value="CAG9320725.1"/>
    <property type="molecule type" value="Genomic_DNA"/>
</dbReference>
<feature type="region of interest" description="Disordered" evidence="5">
    <location>
        <begin position="542"/>
        <end position="568"/>
    </location>
</feature>
<accession>A0AAU9J616</accession>
<dbReference type="Pfam" id="PF00069">
    <property type="entry name" value="Pkinase"/>
    <property type="match status" value="1"/>
</dbReference>
<dbReference type="PANTHER" id="PTHR44329:SF289">
    <property type="entry name" value="SERINE_THREONINE-PROTEIN KINASE VIK"/>
    <property type="match status" value="1"/>
</dbReference>
<dbReference type="PROSITE" id="PS50011">
    <property type="entry name" value="PROTEIN_KINASE_DOM"/>
    <property type="match status" value="2"/>
</dbReference>
<dbReference type="CDD" id="cd13999">
    <property type="entry name" value="STKc_MAP3K-like"/>
    <property type="match status" value="1"/>
</dbReference>
<keyword evidence="1" id="KW-0808">Transferase</keyword>
<dbReference type="PROSITE" id="PS00107">
    <property type="entry name" value="PROTEIN_KINASE_ATP"/>
    <property type="match status" value="1"/>
</dbReference>
<protein>
    <recommendedName>
        <fullName evidence="6">Protein kinase domain-containing protein</fullName>
    </recommendedName>
</protein>
<evidence type="ECO:0000313" key="7">
    <source>
        <dbReference type="EMBL" id="CAG9320725.1"/>
    </source>
</evidence>
<dbReference type="InterPro" id="IPR001245">
    <property type="entry name" value="Ser-Thr/Tyr_kinase_cat_dom"/>
</dbReference>
<evidence type="ECO:0000256" key="4">
    <source>
        <dbReference type="PROSITE-ProRule" id="PRU10141"/>
    </source>
</evidence>
<dbReference type="PANTHER" id="PTHR44329">
    <property type="entry name" value="SERINE/THREONINE-PROTEIN KINASE TNNI3K-RELATED"/>
    <property type="match status" value="1"/>
</dbReference>
<evidence type="ECO:0000259" key="6">
    <source>
        <dbReference type="PROSITE" id="PS50011"/>
    </source>
</evidence>
<keyword evidence="3 4" id="KW-0067">ATP-binding</keyword>
<dbReference type="InterPro" id="IPR000719">
    <property type="entry name" value="Prot_kinase_dom"/>
</dbReference>
<evidence type="ECO:0000256" key="2">
    <source>
        <dbReference type="ARBA" id="ARBA00022741"/>
    </source>
</evidence>
<feature type="domain" description="Protein kinase" evidence="6">
    <location>
        <begin position="632"/>
        <end position="892"/>
    </location>
</feature>
<evidence type="ECO:0000256" key="3">
    <source>
        <dbReference type="ARBA" id="ARBA00022840"/>
    </source>
</evidence>
<dbReference type="Gene3D" id="3.30.200.20">
    <property type="entry name" value="Phosphorylase Kinase, domain 1"/>
    <property type="match status" value="1"/>
</dbReference>
<gene>
    <name evidence="7" type="ORF">BSTOLATCC_MIC27308</name>
</gene>
<dbReference type="InterPro" id="IPR051681">
    <property type="entry name" value="Ser/Thr_Kinases-Pseudokinases"/>
</dbReference>
<keyword evidence="2 4" id="KW-0547">Nucleotide-binding</keyword>
<dbReference type="PROSITE" id="PS00108">
    <property type="entry name" value="PROTEIN_KINASE_ST"/>
    <property type="match status" value="1"/>
</dbReference>
<organism evidence="7 8">
    <name type="scientific">Blepharisma stoltei</name>
    <dbReference type="NCBI Taxonomy" id="1481888"/>
    <lineage>
        <taxon>Eukaryota</taxon>
        <taxon>Sar</taxon>
        <taxon>Alveolata</taxon>
        <taxon>Ciliophora</taxon>
        <taxon>Postciliodesmatophora</taxon>
        <taxon>Heterotrichea</taxon>
        <taxon>Heterotrichida</taxon>
        <taxon>Blepharismidae</taxon>
        <taxon>Blepharisma</taxon>
    </lineage>
</organism>
<evidence type="ECO:0000256" key="5">
    <source>
        <dbReference type="SAM" id="MobiDB-lite"/>
    </source>
</evidence>
<evidence type="ECO:0000313" key="8">
    <source>
        <dbReference type="Proteomes" id="UP001162131"/>
    </source>
</evidence>
<keyword evidence="8" id="KW-1185">Reference proteome</keyword>
<dbReference type="GO" id="GO:0004674">
    <property type="term" value="F:protein serine/threonine kinase activity"/>
    <property type="evidence" value="ECO:0007669"/>
    <property type="project" value="UniProtKB-KW"/>
</dbReference>